<feature type="domain" description="RNA polymerase sigma-70 region 2" evidence="5">
    <location>
        <begin position="11"/>
        <end position="76"/>
    </location>
</feature>
<organism evidence="6 7">
    <name type="scientific">Candidatus Eisenbergiella pullistercoris</name>
    <dbReference type="NCBI Taxonomy" id="2838555"/>
    <lineage>
        <taxon>Bacteria</taxon>
        <taxon>Bacillati</taxon>
        <taxon>Bacillota</taxon>
        <taxon>Clostridia</taxon>
        <taxon>Lachnospirales</taxon>
        <taxon>Lachnospiraceae</taxon>
        <taxon>Eisenbergiella</taxon>
    </lineage>
</organism>
<dbReference type="Gene3D" id="1.10.1740.10">
    <property type="match status" value="1"/>
</dbReference>
<dbReference type="Gene3D" id="1.10.10.10">
    <property type="entry name" value="Winged helix-like DNA-binding domain superfamily/Winged helix DNA-binding domain"/>
    <property type="match status" value="1"/>
</dbReference>
<dbReference type="Pfam" id="PF04542">
    <property type="entry name" value="Sigma70_r2"/>
    <property type="match status" value="1"/>
</dbReference>
<dbReference type="NCBIfam" id="TIGR02937">
    <property type="entry name" value="sigma70-ECF"/>
    <property type="match status" value="1"/>
</dbReference>
<evidence type="ECO:0000256" key="4">
    <source>
        <dbReference type="ARBA" id="ARBA00023163"/>
    </source>
</evidence>
<dbReference type="InterPro" id="IPR013324">
    <property type="entry name" value="RNA_pol_sigma_r3/r4-like"/>
</dbReference>
<dbReference type="PANTHER" id="PTHR43133:SF51">
    <property type="entry name" value="RNA POLYMERASE SIGMA FACTOR"/>
    <property type="match status" value="1"/>
</dbReference>
<dbReference type="InterPro" id="IPR036388">
    <property type="entry name" value="WH-like_DNA-bd_sf"/>
</dbReference>
<reference evidence="6" key="1">
    <citation type="journal article" date="2021" name="PeerJ">
        <title>Extensive microbial diversity within the chicken gut microbiome revealed by metagenomics and culture.</title>
        <authorList>
            <person name="Gilroy R."/>
            <person name="Ravi A."/>
            <person name="Getino M."/>
            <person name="Pursley I."/>
            <person name="Horton D.L."/>
            <person name="Alikhan N.F."/>
            <person name="Baker D."/>
            <person name="Gharbi K."/>
            <person name="Hall N."/>
            <person name="Watson M."/>
            <person name="Adriaenssens E.M."/>
            <person name="Foster-Nyarko E."/>
            <person name="Jarju S."/>
            <person name="Secka A."/>
            <person name="Antonio M."/>
            <person name="Oren A."/>
            <person name="Chaudhuri R.R."/>
            <person name="La Ragione R."/>
            <person name="Hildebrand F."/>
            <person name="Pallen M.J."/>
        </authorList>
    </citation>
    <scope>NUCLEOTIDE SEQUENCE</scope>
    <source>
        <strain evidence="6">ChiSxjej3B15-24422</strain>
    </source>
</reference>
<sequence>MKENREFFEELYRSEYDNIKRYVRRMVTDGNGIEDIVQETFVEAYRKISSLRTHPNVPGWLRVTAKNKIMKWEEKQKKYSLDFDYILQNAEGSGKGKPSDDFKMVEAYCTVRKILSDEELEILRCYYEYGYTSQEMAARLGITETCFKVRILRMKQRIKNSLQLPLFVCAGQLILQILKFVGDV</sequence>
<dbReference type="InterPro" id="IPR013325">
    <property type="entry name" value="RNA_pol_sigma_r2"/>
</dbReference>
<comment type="caution">
    <text evidence="6">The sequence shown here is derived from an EMBL/GenBank/DDBJ whole genome shotgun (WGS) entry which is preliminary data.</text>
</comment>
<dbReference type="SUPFAM" id="SSF88659">
    <property type="entry name" value="Sigma3 and sigma4 domains of RNA polymerase sigma factors"/>
    <property type="match status" value="1"/>
</dbReference>
<keyword evidence="4" id="KW-0804">Transcription</keyword>
<evidence type="ECO:0000313" key="7">
    <source>
        <dbReference type="Proteomes" id="UP000824007"/>
    </source>
</evidence>
<keyword evidence="2" id="KW-0805">Transcription regulation</keyword>
<dbReference type="SUPFAM" id="SSF88946">
    <property type="entry name" value="Sigma2 domain of RNA polymerase sigma factors"/>
    <property type="match status" value="1"/>
</dbReference>
<evidence type="ECO:0000313" key="6">
    <source>
        <dbReference type="EMBL" id="HIY60173.1"/>
    </source>
</evidence>
<dbReference type="GO" id="GO:0016987">
    <property type="term" value="F:sigma factor activity"/>
    <property type="evidence" value="ECO:0007669"/>
    <property type="project" value="UniProtKB-KW"/>
</dbReference>
<evidence type="ECO:0000256" key="3">
    <source>
        <dbReference type="ARBA" id="ARBA00023082"/>
    </source>
</evidence>
<dbReference type="GO" id="GO:0006352">
    <property type="term" value="P:DNA-templated transcription initiation"/>
    <property type="evidence" value="ECO:0007669"/>
    <property type="project" value="InterPro"/>
</dbReference>
<gene>
    <name evidence="6" type="ORF">H9831_05765</name>
</gene>
<dbReference type="InterPro" id="IPR007627">
    <property type="entry name" value="RNA_pol_sigma70_r2"/>
</dbReference>
<dbReference type="InterPro" id="IPR039425">
    <property type="entry name" value="RNA_pol_sigma-70-like"/>
</dbReference>
<accession>A0A9D2C690</accession>
<dbReference type="AlphaFoldDB" id="A0A9D2C690"/>
<proteinExistence type="inferred from homology"/>
<dbReference type="InterPro" id="IPR014284">
    <property type="entry name" value="RNA_pol_sigma-70_dom"/>
</dbReference>
<protein>
    <submittedName>
        <fullName evidence="6">Sigma-70 family RNA polymerase sigma factor</fullName>
    </submittedName>
</protein>
<evidence type="ECO:0000256" key="2">
    <source>
        <dbReference type="ARBA" id="ARBA00023015"/>
    </source>
</evidence>
<comment type="similarity">
    <text evidence="1">Belongs to the sigma-70 factor family. ECF subfamily.</text>
</comment>
<keyword evidence="3" id="KW-0731">Sigma factor</keyword>
<evidence type="ECO:0000256" key="1">
    <source>
        <dbReference type="ARBA" id="ARBA00010641"/>
    </source>
</evidence>
<reference evidence="6" key="2">
    <citation type="submission" date="2021-04" db="EMBL/GenBank/DDBJ databases">
        <authorList>
            <person name="Gilroy R."/>
        </authorList>
    </citation>
    <scope>NUCLEOTIDE SEQUENCE</scope>
    <source>
        <strain evidence="6">ChiSxjej3B15-24422</strain>
    </source>
</reference>
<dbReference type="EMBL" id="DXDD01000073">
    <property type="protein sequence ID" value="HIY60173.1"/>
    <property type="molecule type" value="Genomic_DNA"/>
</dbReference>
<name>A0A9D2C690_9FIRM</name>
<dbReference type="Proteomes" id="UP000824007">
    <property type="component" value="Unassembled WGS sequence"/>
</dbReference>
<dbReference type="PANTHER" id="PTHR43133">
    <property type="entry name" value="RNA POLYMERASE ECF-TYPE SIGMA FACTO"/>
    <property type="match status" value="1"/>
</dbReference>
<evidence type="ECO:0000259" key="5">
    <source>
        <dbReference type="Pfam" id="PF04542"/>
    </source>
</evidence>